<reference evidence="1" key="1">
    <citation type="submission" date="2025-08" db="UniProtKB">
        <authorList>
            <consortium name="RefSeq"/>
        </authorList>
    </citation>
    <scope>IDENTIFICATION</scope>
</reference>
<dbReference type="AlphaFoldDB" id="A0A1S3Y6V3"/>
<gene>
    <name evidence="1" type="primary">LOC107772814</name>
</gene>
<evidence type="ECO:0000313" key="1">
    <source>
        <dbReference type="RefSeq" id="XP_016447769.1"/>
    </source>
</evidence>
<name>A0A1S3Y6V3_TOBAC</name>
<accession>A0A1S3Y6V3</accession>
<proteinExistence type="predicted"/>
<dbReference type="KEGG" id="nta:107772814"/>
<organism evidence="1">
    <name type="scientific">Nicotiana tabacum</name>
    <name type="common">Common tobacco</name>
    <dbReference type="NCBI Taxonomy" id="4097"/>
    <lineage>
        <taxon>Eukaryota</taxon>
        <taxon>Viridiplantae</taxon>
        <taxon>Streptophyta</taxon>
        <taxon>Embryophyta</taxon>
        <taxon>Tracheophyta</taxon>
        <taxon>Spermatophyta</taxon>
        <taxon>Magnoliopsida</taxon>
        <taxon>eudicotyledons</taxon>
        <taxon>Gunneridae</taxon>
        <taxon>Pentapetalae</taxon>
        <taxon>asterids</taxon>
        <taxon>lamiids</taxon>
        <taxon>Solanales</taxon>
        <taxon>Solanaceae</taxon>
        <taxon>Nicotianoideae</taxon>
        <taxon>Nicotianeae</taxon>
        <taxon>Nicotiana</taxon>
    </lineage>
</organism>
<dbReference type="PaxDb" id="4097-A0A1S3Y6V3"/>
<sequence length="75" mass="8288">MSRGIVSPSTVSEAEEWLVTERARTQWERYKGMLDDAKDVNDVSAAKMAHPKDSGTVSGISPLSMPFSIYKLLNT</sequence>
<dbReference type="STRING" id="4097.A0A1S3Y6V3"/>
<dbReference type="RefSeq" id="XP_016447769.1">
    <property type="nucleotide sequence ID" value="XM_016592283.1"/>
</dbReference>
<protein>
    <submittedName>
        <fullName evidence="1">Threonine aspartase</fullName>
    </submittedName>
</protein>
<dbReference type="OrthoDB" id="10531380at2759"/>